<accession>A0ABW7C2I2</accession>
<protein>
    <submittedName>
        <fullName evidence="4">DUF4232 domain-containing protein</fullName>
    </submittedName>
</protein>
<evidence type="ECO:0000259" key="3">
    <source>
        <dbReference type="Pfam" id="PF14016"/>
    </source>
</evidence>
<feature type="signal peptide" evidence="2">
    <location>
        <begin position="1"/>
        <end position="23"/>
    </location>
</feature>
<proteinExistence type="predicted"/>
<dbReference type="InterPro" id="IPR025326">
    <property type="entry name" value="DUF4232"/>
</dbReference>
<keyword evidence="2" id="KW-0732">Signal</keyword>
<sequence>MRLSARRLALPAAALAAALALTACQSSGGRAAPAPGSPGQDTAAPAPTTAEPTPTATPTPTAEAAPTADPAPSAPKRKPTATAPAPSRTSAAPRPADDGPVRRPCAAGDVKVVASKVSRPINHLALTVTNIGGRPCDAVGAPLVGFDGSQAPIRIVEDSKPQAVVTLAPGDSAYASLILTGEPGGDTHGMTVRTVKVNLTADSMVTVPAPEGTYVDDGAAVSYWQRDLEDALRY</sequence>
<name>A0ABW7C2I2_9ACTN</name>
<gene>
    <name evidence="4" type="ORF">ACGFYS_27905</name>
</gene>
<feature type="chain" id="PRO_5047463732" evidence="2">
    <location>
        <begin position="24"/>
        <end position="234"/>
    </location>
</feature>
<keyword evidence="5" id="KW-1185">Reference proteome</keyword>
<feature type="domain" description="DUF4232" evidence="3">
    <location>
        <begin position="105"/>
        <end position="225"/>
    </location>
</feature>
<feature type="compositionally biased region" description="Low complexity" evidence="1">
    <location>
        <begin position="27"/>
        <end position="71"/>
    </location>
</feature>
<evidence type="ECO:0000313" key="4">
    <source>
        <dbReference type="EMBL" id="MFG3192759.1"/>
    </source>
</evidence>
<evidence type="ECO:0000256" key="2">
    <source>
        <dbReference type="SAM" id="SignalP"/>
    </source>
</evidence>
<dbReference type="RefSeq" id="WP_392015297.1">
    <property type="nucleotide sequence ID" value="NZ_JBIBSS010000026.1"/>
</dbReference>
<reference evidence="4 5" key="1">
    <citation type="submission" date="2024-10" db="EMBL/GenBank/DDBJ databases">
        <title>The Natural Products Discovery Center: Release of the First 8490 Sequenced Strains for Exploring Actinobacteria Biosynthetic Diversity.</title>
        <authorList>
            <person name="Kalkreuter E."/>
            <person name="Kautsar S.A."/>
            <person name="Yang D."/>
            <person name="Bader C.D."/>
            <person name="Teijaro C.N."/>
            <person name="Fluegel L."/>
            <person name="Davis C.M."/>
            <person name="Simpson J.R."/>
            <person name="Lauterbach L."/>
            <person name="Steele A.D."/>
            <person name="Gui C."/>
            <person name="Meng S."/>
            <person name="Li G."/>
            <person name="Viehrig K."/>
            <person name="Ye F."/>
            <person name="Su P."/>
            <person name="Kiefer A.F."/>
            <person name="Nichols A."/>
            <person name="Cepeda A.J."/>
            <person name="Yan W."/>
            <person name="Fan B."/>
            <person name="Jiang Y."/>
            <person name="Adhikari A."/>
            <person name="Zheng C.-J."/>
            <person name="Schuster L."/>
            <person name="Cowan T.M."/>
            <person name="Smanski M.J."/>
            <person name="Chevrette M.G."/>
            <person name="De Carvalho L.P.S."/>
            <person name="Shen B."/>
        </authorList>
    </citation>
    <scope>NUCLEOTIDE SEQUENCE [LARGE SCALE GENOMIC DNA]</scope>
    <source>
        <strain evidence="4 5">NPDC048229</strain>
    </source>
</reference>
<dbReference type="PROSITE" id="PS51257">
    <property type="entry name" value="PROKAR_LIPOPROTEIN"/>
    <property type="match status" value="1"/>
</dbReference>
<evidence type="ECO:0000256" key="1">
    <source>
        <dbReference type="SAM" id="MobiDB-lite"/>
    </source>
</evidence>
<evidence type="ECO:0000313" key="5">
    <source>
        <dbReference type="Proteomes" id="UP001604282"/>
    </source>
</evidence>
<feature type="compositionally biased region" description="Low complexity" evidence="1">
    <location>
        <begin position="80"/>
        <end position="94"/>
    </location>
</feature>
<organism evidence="4 5">
    <name type="scientific">Streptomyces omiyaensis</name>
    <dbReference type="NCBI Taxonomy" id="68247"/>
    <lineage>
        <taxon>Bacteria</taxon>
        <taxon>Bacillati</taxon>
        <taxon>Actinomycetota</taxon>
        <taxon>Actinomycetes</taxon>
        <taxon>Kitasatosporales</taxon>
        <taxon>Streptomycetaceae</taxon>
        <taxon>Streptomyces</taxon>
    </lineage>
</organism>
<dbReference type="Proteomes" id="UP001604282">
    <property type="component" value="Unassembled WGS sequence"/>
</dbReference>
<dbReference type="Pfam" id="PF14016">
    <property type="entry name" value="DUF4232"/>
    <property type="match status" value="1"/>
</dbReference>
<comment type="caution">
    <text evidence="4">The sequence shown here is derived from an EMBL/GenBank/DDBJ whole genome shotgun (WGS) entry which is preliminary data.</text>
</comment>
<feature type="region of interest" description="Disordered" evidence="1">
    <location>
        <begin position="27"/>
        <end position="104"/>
    </location>
</feature>
<dbReference type="EMBL" id="JBICZW010000022">
    <property type="protein sequence ID" value="MFG3192759.1"/>
    <property type="molecule type" value="Genomic_DNA"/>
</dbReference>